<dbReference type="GO" id="GO:0016625">
    <property type="term" value="F:oxidoreductase activity, acting on the aldehyde or oxo group of donors, iron-sulfur protein as acceptor"/>
    <property type="evidence" value="ECO:0007669"/>
    <property type="project" value="InterPro"/>
</dbReference>
<reference evidence="2" key="1">
    <citation type="journal article" date="2014" name="Front. Microbiol.">
        <title>High frequency of phylogenetically diverse reductive dehalogenase-homologous genes in deep subseafloor sedimentary metagenomes.</title>
        <authorList>
            <person name="Kawai M."/>
            <person name="Futagami T."/>
            <person name="Toyoda A."/>
            <person name="Takaki Y."/>
            <person name="Nishi S."/>
            <person name="Hori S."/>
            <person name="Arai W."/>
            <person name="Tsubouchi T."/>
            <person name="Morono Y."/>
            <person name="Uchiyama I."/>
            <person name="Ito T."/>
            <person name="Fujiyama A."/>
            <person name="Inagaki F."/>
            <person name="Takami H."/>
        </authorList>
    </citation>
    <scope>NUCLEOTIDE SEQUENCE</scope>
    <source>
        <strain evidence="2">Expedition CK06-06</strain>
    </source>
</reference>
<comment type="caution">
    <text evidence="2">The sequence shown here is derived from an EMBL/GenBank/DDBJ whole genome shotgun (WGS) entry which is preliminary data.</text>
</comment>
<accession>X1H246</accession>
<protein>
    <recommendedName>
        <fullName evidence="1">Aldehyde ferredoxin oxidoreductase N-terminal domain-containing protein</fullName>
    </recommendedName>
</protein>
<proteinExistence type="predicted"/>
<evidence type="ECO:0000313" key="2">
    <source>
        <dbReference type="EMBL" id="GAH63462.1"/>
    </source>
</evidence>
<organism evidence="2">
    <name type="scientific">marine sediment metagenome</name>
    <dbReference type="NCBI Taxonomy" id="412755"/>
    <lineage>
        <taxon>unclassified sequences</taxon>
        <taxon>metagenomes</taxon>
        <taxon>ecological metagenomes</taxon>
    </lineage>
</organism>
<dbReference type="AlphaFoldDB" id="X1H246"/>
<dbReference type="InterPro" id="IPR013983">
    <property type="entry name" value="Ald_Fedxn_OxRdtase_N"/>
</dbReference>
<dbReference type="Gene3D" id="3.60.9.10">
    <property type="entry name" value="Aldehyde ferredoxin oxidoreductase, N-terminal domain"/>
    <property type="match status" value="1"/>
</dbReference>
<gene>
    <name evidence="2" type="ORF">S03H2_46383</name>
</gene>
<feature type="domain" description="Aldehyde ferredoxin oxidoreductase N-terminal" evidence="1">
    <location>
        <begin position="2"/>
        <end position="56"/>
    </location>
</feature>
<dbReference type="EMBL" id="BARU01029114">
    <property type="protein sequence ID" value="GAH63462.1"/>
    <property type="molecule type" value="Genomic_DNA"/>
</dbReference>
<name>X1H246_9ZZZZ</name>
<dbReference type="GO" id="GO:0051536">
    <property type="term" value="F:iron-sulfur cluster binding"/>
    <property type="evidence" value="ECO:0007669"/>
    <property type="project" value="InterPro"/>
</dbReference>
<dbReference type="SUPFAM" id="SSF56228">
    <property type="entry name" value="Aldehyde ferredoxin oxidoreductase, N-terminal domain"/>
    <property type="match status" value="1"/>
</dbReference>
<sequence>MKIWRIDTGTEHHSIEDVPESWAHLGGRGLLAKIMLDEVTPTCDPLGPNNKLVFAPDL</sequence>
<dbReference type="InterPro" id="IPR036503">
    <property type="entry name" value="Ald_Fedxn_OxRdtase_N_sf"/>
</dbReference>
<evidence type="ECO:0000259" key="1">
    <source>
        <dbReference type="Pfam" id="PF02730"/>
    </source>
</evidence>
<dbReference type="Pfam" id="PF02730">
    <property type="entry name" value="AFOR_N"/>
    <property type="match status" value="1"/>
</dbReference>
<feature type="non-terminal residue" evidence="2">
    <location>
        <position position="58"/>
    </location>
</feature>